<dbReference type="InParanoid" id="J9DK48"/>
<protein>
    <submittedName>
        <fullName evidence="2">Uncharacterized protein</fullName>
    </submittedName>
</protein>
<dbReference type="Proteomes" id="UP000003163">
    <property type="component" value="Unassembled WGS sequence"/>
</dbReference>
<dbReference type="AlphaFoldDB" id="J9DK48"/>
<sequence>MRRNQETSGIYDENYKKKILNLLKCLIITIFVVFGVLIYLIHIENESNKKRNQNNRNYLNIGVQNSSENDPIHFFSGNPVINRRKTRIFSIFLPNYRNNRMHVFINKMLDKSLNATKEFVYEENARPSDVPPVEKDSDSTDEQIILAQNENQLVDPNSIDLREIDIKDFIKEWANNYNNLEENTEKINQNFTNADFNNIIKKLILEGDKDYQQISNKNINDMKKNDFDVVLDQIIAKNTDFILNIKENLADKRLIGKCVQKYLHGLDFNEEKSFVPRGIVVKNWPRHMLLAAIGKKALEIDILNDLEMELNDFSKNYTDEFEVTNLFPELKVKKKMLSHYPDVISNPCLVKIFEKATYIVLNNQNFHKQNILTYDEAIDQNNNYELAIIFNKITLNSNDIRNLTYRNKYMTLSEVLLSQALKIRGKIQQKDFQKIVDNIENKMCEWGIRIPDFLIDYLDDYFMVDPIKLNNYPNANIVDKAIIEKSFESGNFRHPYTGENLYSINDYPPAEKLKRAWSRFKARLGPKFNIYCEYKEKERVLMQSVELIQYDDYGSFFFSERNIVNGSFRYLWIQL</sequence>
<evidence type="ECO:0000313" key="3">
    <source>
        <dbReference type="Proteomes" id="UP000003163"/>
    </source>
</evidence>
<keyword evidence="1" id="KW-0472">Membrane</keyword>
<evidence type="ECO:0000256" key="1">
    <source>
        <dbReference type="SAM" id="Phobius"/>
    </source>
</evidence>
<accession>J9DK48</accession>
<gene>
    <name evidence="2" type="ORF">EDEG_02629</name>
</gene>
<keyword evidence="1" id="KW-1133">Transmembrane helix</keyword>
<evidence type="ECO:0000313" key="2">
    <source>
        <dbReference type="EMBL" id="EJW02985.1"/>
    </source>
</evidence>
<reference evidence="2 3" key="1">
    <citation type="submission" date="2011-08" db="EMBL/GenBank/DDBJ databases">
        <authorList>
            <person name="Liu Z.J."/>
            <person name="Shi F.L."/>
            <person name="Lu J.Q."/>
            <person name="Li M."/>
            <person name="Wang Z.L."/>
        </authorList>
    </citation>
    <scope>NUCLEOTIDE SEQUENCE [LARGE SCALE GENOMIC DNA]</scope>
    <source>
        <strain evidence="2 3">USNM 41457</strain>
    </source>
</reference>
<dbReference type="EMBL" id="AFBI03000049">
    <property type="protein sequence ID" value="EJW02985.1"/>
    <property type="molecule type" value="Genomic_DNA"/>
</dbReference>
<organism evidence="2 3">
    <name type="scientific">Edhazardia aedis (strain USNM 41457)</name>
    <name type="common">Microsporidian parasite</name>
    <dbReference type="NCBI Taxonomy" id="1003232"/>
    <lineage>
        <taxon>Eukaryota</taxon>
        <taxon>Fungi</taxon>
        <taxon>Fungi incertae sedis</taxon>
        <taxon>Microsporidia</taxon>
        <taxon>Edhazardia</taxon>
    </lineage>
</organism>
<name>J9DK48_EDHAE</name>
<keyword evidence="1" id="KW-0812">Transmembrane</keyword>
<dbReference type="VEuPathDB" id="MicrosporidiaDB:EDEG_02629"/>
<reference evidence="3" key="2">
    <citation type="submission" date="2015-07" db="EMBL/GenBank/DDBJ databases">
        <title>Contrasting host-pathogen interactions and genome evolution in two generalist and specialist microsporidian pathogens of mosquitoes.</title>
        <authorList>
            <consortium name="The Broad Institute Genomics Platform"/>
            <consortium name="The Broad Institute Genome Sequencing Center for Infectious Disease"/>
            <person name="Cuomo C.A."/>
            <person name="Sanscrainte N.D."/>
            <person name="Goldberg J.M."/>
            <person name="Heiman D."/>
            <person name="Young S."/>
            <person name="Zeng Q."/>
            <person name="Becnel J.J."/>
            <person name="Birren B.W."/>
        </authorList>
    </citation>
    <scope>NUCLEOTIDE SEQUENCE [LARGE SCALE GENOMIC DNA]</scope>
    <source>
        <strain evidence="3">USNM 41457</strain>
    </source>
</reference>
<proteinExistence type="predicted"/>
<keyword evidence="3" id="KW-1185">Reference proteome</keyword>
<feature type="transmembrane region" description="Helical" evidence="1">
    <location>
        <begin position="21"/>
        <end position="41"/>
    </location>
</feature>
<comment type="caution">
    <text evidence="2">The sequence shown here is derived from an EMBL/GenBank/DDBJ whole genome shotgun (WGS) entry which is preliminary data.</text>
</comment>
<dbReference type="HOGENOM" id="CLU_474082_0_0_1"/>